<evidence type="ECO:0000256" key="5">
    <source>
        <dbReference type="ARBA" id="ARBA00022741"/>
    </source>
</evidence>
<dbReference type="GO" id="GO:0005829">
    <property type="term" value="C:cytosol"/>
    <property type="evidence" value="ECO:0007669"/>
    <property type="project" value="TreeGrafter"/>
</dbReference>
<dbReference type="UniPathway" id="UPA00028">
    <property type="reaction ID" value="UER00005"/>
</dbReference>
<evidence type="ECO:0000256" key="1">
    <source>
        <dbReference type="ARBA" id="ARBA00004990"/>
    </source>
</evidence>
<dbReference type="GO" id="GO:0005524">
    <property type="term" value="F:ATP binding"/>
    <property type="evidence" value="ECO:0007669"/>
    <property type="project" value="UniProtKB-KW"/>
</dbReference>
<comment type="pathway">
    <text evidence="1 8">Cofactor biosynthesis; (R)-pantothenate biosynthesis; (R)-pantothenate from (R)-pantoate and beta-alanine: step 1/1.</text>
</comment>
<dbReference type="GO" id="GO:0004592">
    <property type="term" value="F:pantoate-beta-alanine ligase activity"/>
    <property type="evidence" value="ECO:0007669"/>
    <property type="project" value="UniProtKB-UniRule"/>
</dbReference>
<evidence type="ECO:0000256" key="6">
    <source>
        <dbReference type="ARBA" id="ARBA00022840"/>
    </source>
</evidence>
<feature type="binding site" evidence="8">
    <location>
        <begin position="170"/>
        <end position="173"/>
    </location>
    <ligand>
        <name>ATP</name>
        <dbReference type="ChEBI" id="CHEBI:30616"/>
    </ligand>
</feature>
<dbReference type="InterPro" id="IPR042176">
    <property type="entry name" value="Pantoate_ligase_C"/>
</dbReference>
<evidence type="ECO:0000256" key="2">
    <source>
        <dbReference type="ARBA" id="ARBA00009256"/>
    </source>
</evidence>
<dbReference type="Gene3D" id="3.30.1300.10">
    <property type="entry name" value="Pantoate-beta-alanine ligase, C-terminal domain"/>
    <property type="match status" value="1"/>
</dbReference>
<evidence type="ECO:0000313" key="9">
    <source>
        <dbReference type="EMBL" id="AEB09254.1"/>
    </source>
</evidence>
<reference evidence="9 10" key="1">
    <citation type="journal article" date="2011" name="Stand. Genomic Sci.">
        <title>Complete genome sequence of the acetate-degrading sulfate reducer Desulfobacca acetoxidans type strain (ASRB2).</title>
        <authorList>
            <person name="Goker M."/>
            <person name="Teshima H."/>
            <person name="Lapidus A."/>
            <person name="Nolan M."/>
            <person name="Lucas S."/>
            <person name="Hammon N."/>
            <person name="Deshpande S."/>
            <person name="Cheng J.F."/>
            <person name="Tapia R."/>
            <person name="Han C."/>
            <person name="Goodwin L."/>
            <person name="Pitluck S."/>
            <person name="Huntemann M."/>
            <person name="Liolios K."/>
            <person name="Ivanova N."/>
            <person name="Pagani I."/>
            <person name="Mavromatis K."/>
            <person name="Ovchinikova G."/>
            <person name="Pati A."/>
            <person name="Chen A."/>
            <person name="Palaniappan K."/>
            <person name="Land M."/>
            <person name="Hauser L."/>
            <person name="Brambilla E.M."/>
            <person name="Rohde M."/>
            <person name="Spring S."/>
            <person name="Detter J.C."/>
            <person name="Woyke T."/>
            <person name="Bristow J."/>
            <person name="Eisen J.A."/>
            <person name="Markowitz V."/>
            <person name="Hugenholtz P."/>
            <person name="Kyrpides N.C."/>
            <person name="Klenk H.P."/>
        </authorList>
    </citation>
    <scope>NUCLEOTIDE SEQUENCE [LARGE SCALE GENOMIC DNA]</scope>
    <source>
        <strain evidence="10">ATCC 700848 / DSM 11109 / ASRB2</strain>
    </source>
</reference>
<comment type="subunit">
    <text evidence="8">Homodimer.</text>
</comment>
<dbReference type="PANTHER" id="PTHR21299:SF1">
    <property type="entry name" value="PANTOATE--BETA-ALANINE LIGASE"/>
    <property type="match status" value="1"/>
</dbReference>
<keyword evidence="10" id="KW-1185">Reference proteome</keyword>
<sequence length="305" mass="34469">MCSNRNLQRISLEFFFEVLKLPHMQVIRSPQEMQALALSWRARGDMIVLVPTMGYFHRGHVSLMEYGRGIGRRLVVSLFVNPTQFAPNEDLDCYPRNFDQDCKLAQEAGVDVIFAPEADQLYPPDFQTYVTVEQVTRGLCGASRPIHFRGVATIVLKLFNLVQPQAAIFGEKDYQQLITLKRMALDLNLPVEIIGRPLVREPDGLAMSSRNVYLSPGERRSALNLSRALFKACELTAKGETSRDRLFAALKPILTCDPQINLDYLNLVDPQTLKEIDTIRGQARLAIAAWVGRTRLIDNILLEVP</sequence>
<dbReference type="HOGENOM" id="CLU_047148_0_0_7"/>
<dbReference type="KEGG" id="dao:Desac_1398"/>
<protein>
    <recommendedName>
        <fullName evidence="8">Pantothenate synthetase</fullName>
        <shortName evidence="8">PS</shortName>
        <ecNumber evidence="8">6.3.2.1</ecNumber>
    </recommendedName>
    <alternativeName>
        <fullName evidence="8">Pantoate--beta-alanine ligase</fullName>
    </alternativeName>
    <alternativeName>
        <fullName evidence="8">Pantoate-activating enzyme</fullName>
    </alternativeName>
</protein>
<evidence type="ECO:0000313" key="10">
    <source>
        <dbReference type="Proteomes" id="UP000000483"/>
    </source>
</evidence>
<feature type="active site" description="Proton donor" evidence="8">
    <location>
        <position position="60"/>
    </location>
</feature>
<reference evidence="10" key="2">
    <citation type="submission" date="2011-03" db="EMBL/GenBank/DDBJ databases">
        <title>The complete genome of Desulfobacca acetoxidans DSM 11109.</title>
        <authorList>
            <consortium name="US DOE Joint Genome Institute (JGI-PGF)"/>
            <person name="Lucas S."/>
            <person name="Copeland A."/>
            <person name="Lapidus A."/>
            <person name="Bruce D."/>
            <person name="Goodwin L."/>
            <person name="Pitluck S."/>
            <person name="Peters L."/>
            <person name="Kyrpides N."/>
            <person name="Mavromatis K."/>
            <person name="Ivanova N."/>
            <person name="Ovchinnikova G."/>
            <person name="Teshima H."/>
            <person name="Detter J.C."/>
            <person name="Han C."/>
            <person name="Land M."/>
            <person name="Hauser L."/>
            <person name="Markowitz V."/>
            <person name="Cheng J.-F."/>
            <person name="Hugenholtz P."/>
            <person name="Woyke T."/>
            <person name="Wu D."/>
            <person name="Spring S."/>
            <person name="Schueler E."/>
            <person name="Brambilla E."/>
            <person name="Klenk H.-P."/>
            <person name="Eisen J.A."/>
        </authorList>
    </citation>
    <scope>NUCLEOTIDE SEQUENCE [LARGE SCALE GENOMIC DNA]</scope>
    <source>
        <strain evidence="10">ATCC 700848 / DSM 11109 / ASRB2</strain>
    </source>
</reference>
<evidence type="ECO:0000256" key="3">
    <source>
        <dbReference type="ARBA" id="ARBA00022598"/>
    </source>
</evidence>
<dbReference type="Proteomes" id="UP000000483">
    <property type="component" value="Chromosome"/>
</dbReference>
<evidence type="ECO:0000256" key="8">
    <source>
        <dbReference type="HAMAP-Rule" id="MF_00158"/>
    </source>
</evidence>
<dbReference type="Gene3D" id="3.40.50.620">
    <property type="entry name" value="HUPs"/>
    <property type="match status" value="1"/>
</dbReference>
<proteinExistence type="inferred from homology"/>
<dbReference type="eggNOG" id="COG0414">
    <property type="taxonomic scope" value="Bacteria"/>
</dbReference>
<dbReference type="EC" id="6.3.2.1" evidence="8"/>
<feature type="binding site" evidence="8">
    <location>
        <position position="176"/>
    </location>
    <ligand>
        <name>(R)-pantoate</name>
        <dbReference type="ChEBI" id="CHEBI:15980"/>
    </ligand>
</feature>
<dbReference type="NCBIfam" id="TIGR00018">
    <property type="entry name" value="panC"/>
    <property type="match status" value="1"/>
</dbReference>
<feature type="binding site" evidence="8">
    <location>
        <position position="84"/>
    </location>
    <ligand>
        <name>(R)-pantoate</name>
        <dbReference type="ChEBI" id="CHEBI:15980"/>
    </ligand>
</feature>
<gene>
    <name evidence="8" type="primary">panC</name>
    <name evidence="9" type="ordered locus">Desac_1398</name>
</gene>
<dbReference type="HAMAP" id="MF_00158">
    <property type="entry name" value="PanC"/>
    <property type="match status" value="1"/>
</dbReference>
<feature type="binding site" evidence="8">
    <location>
        <begin position="207"/>
        <end position="210"/>
    </location>
    <ligand>
        <name>ATP</name>
        <dbReference type="ChEBI" id="CHEBI:30616"/>
    </ligand>
</feature>
<dbReference type="GO" id="GO:0015940">
    <property type="term" value="P:pantothenate biosynthetic process"/>
    <property type="evidence" value="ECO:0007669"/>
    <property type="project" value="UniProtKB-UniRule"/>
</dbReference>
<keyword evidence="3 8" id="KW-0436">Ligase</keyword>
<keyword evidence="5 8" id="KW-0547">Nucleotide-binding</keyword>
<comment type="miscellaneous">
    <text evidence="8">The reaction proceeds by a bi uni uni bi ping pong mechanism.</text>
</comment>
<comment type="function">
    <text evidence="8">Catalyzes the condensation of pantoate with beta-alanine in an ATP-dependent reaction via a pantoyl-adenylate intermediate.</text>
</comment>
<dbReference type="CDD" id="cd00560">
    <property type="entry name" value="PanC"/>
    <property type="match status" value="1"/>
</dbReference>
<evidence type="ECO:0000256" key="4">
    <source>
        <dbReference type="ARBA" id="ARBA00022655"/>
    </source>
</evidence>
<dbReference type="InterPro" id="IPR014729">
    <property type="entry name" value="Rossmann-like_a/b/a_fold"/>
</dbReference>
<keyword evidence="8" id="KW-0963">Cytoplasm</keyword>
<feature type="binding site" evidence="8">
    <location>
        <begin position="53"/>
        <end position="60"/>
    </location>
    <ligand>
        <name>ATP</name>
        <dbReference type="ChEBI" id="CHEBI:30616"/>
    </ligand>
</feature>
<keyword evidence="6 8" id="KW-0067">ATP-binding</keyword>
<comment type="subcellular location">
    <subcellularLocation>
        <location evidence="8">Cytoplasm</location>
    </subcellularLocation>
</comment>
<dbReference type="Pfam" id="PF02569">
    <property type="entry name" value="Pantoate_ligase"/>
    <property type="match status" value="1"/>
</dbReference>
<feature type="binding site" evidence="8">
    <location>
        <position position="84"/>
    </location>
    <ligand>
        <name>beta-alanine</name>
        <dbReference type="ChEBI" id="CHEBI:57966"/>
    </ligand>
</feature>
<dbReference type="SUPFAM" id="SSF52374">
    <property type="entry name" value="Nucleotidylyl transferase"/>
    <property type="match status" value="1"/>
</dbReference>
<accession>F2NJ82</accession>
<dbReference type="AlphaFoldDB" id="F2NJ82"/>
<dbReference type="PANTHER" id="PTHR21299">
    <property type="entry name" value="CYTIDYLATE KINASE/PANTOATE-BETA-ALANINE LIGASE"/>
    <property type="match status" value="1"/>
</dbReference>
<evidence type="ECO:0000256" key="7">
    <source>
        <dbReference type="ARBA" id="ARBA00048258"/>
    </source>
</evidence>
<comment type="catalytic activity">
    <reaction evidence="7 8">
        <text>(R)-pantoate + beta-alanine + ATP = (R)-pantothenate + AMP + diphosphate + H(+)</text>
        <dbReference type="Rhea" id="RHEA:10912"/>
        <dbReference type="ChEBI" id="CHEBI:15378"/>
        <dbReference type="ChEBI" id="CHEBI:15980"/>
        <dbReference type="ChEBI" id="CHEBI:29032"/>
        <dbReference type="ChEBI" id="CHEBI:30616"/>
        <dbReference type="ChEBI" id="CHEBI:33019"/>
        <dbReference type="ChEBI" id="CHEBI:57966"/>
        <dbReference type="ChEBI" id="CHEBI:456215"/>
        <dbReference type="EC" id="6.3.2.1"/>
    </reaction>
</comment>
<comment type="similarity">
    <text evidence="2 8">Belongs to the pantothenate synthetase family.</text>
</comment>
<feature type="binding site" evidence="8">
    <location>
        <position position="199"/>
    </location>
    <ligand>
        <name>ATP</name>
        <dbReference type="ChEBI" id="CHEBI:30616"/>
    </ligand>
</feature>
<keyword evidence="4 8" id="KW-0566">Pantothenate biosynthesis</keyword>
<organism evidence="9 10">
    <name type="scientific">Desulfobacca acetoxidans (strain ATCC 700848 / DSM 11109 / ASRB2)</name>
    <dbReference type="NCBI Taxonomy" id="880072"/>
    <lineage>
        <taxon>Bacteria</taxon>
        <taxon>Pseudomonadati</taxon>
        <taxon>Thermodesulfobacteriota</taxon>
        <taxon>Desulfobaccia</taxon>
        <taxon>Desulfobaccales</taxon>
        <taxon>Desulfobaccaceae</taxon>
        <taxon>Desulfobacca</taxon>
    </lineage>
</organism>
<dbReference type="FunFam" id="3.30.1300.10:FF:000001">
    <property type="entry name" value="Pantothenate synthetase"/>
    <property type="match status" value="1"/>
</dbReference>
<dbReference type="InterPro" id="IPR003721">
    <property type="entry name" value="Pantoate_ligase"/>
</dbReference>
<dbReference type="STRING" id="880072.Desac_1398"/>
<dbReference type="RefSeq" id="WP_013706366.1">
    <property type="nucleotide sequence ID" value="NC_015388.1"/>
</dbReference>
<dbReference type="EMBL" id="CP002629">
    <property type="protein sequence ID" value="AEB09254.1"/>
    <property type="molecule type" value="Genomic_DNA"/>
</dbReference>
<name>F2NJ82_DESAR</name>